<dbReference type="AlphaFoldDB" id="I0KAY9"/>
<dbReference type="InterPro" id="IPR032787">
    <property type="entry name" value="Prok-E2_D"/>
</dbReference>
<evidence type="ECO:0008006" key="3">
    <source>
        <dbReference type="Google" id="ProtNLM"/>
    </source>
</evidence>
<evidence type="ECO:0000313" key="2">
    <source>
        <dbReference type="Proteomes" id="UP000011058"/>
    </source>
</evidence>
<proteinExistence type="predicted"/>
<sequence length="248" mass="28018">MENVNKLFLDFAIPKFILLFYQQPNSYQQDQDDDGSFYVESCDIDPVTGLMRNHHPLAVEESQALGKRLNASHDRITGFLLPKGLLPENVLYLNPRGEGKVIWYTKPGKRTLYFSDYRKIKDGTAHVPGLLWCATATTLRLFALKPGVVEGRPASNTQLYYAPFYNTNSAGEVCQGDVDIDVTGESTLEDFITGWERFYFDSRFSHLSGNLPIKGNLDELWNSLIGTETPFPHDLMISTKLTLKDLLA</sequence>
<dbReference type="HOGENOM" id="CLU_085624_1_0_10"/>
<dbReference type="OrthoDB" id="1030341at2"/>
<keyword evidence="2" id="KW-1185">Reference proteome</keyword>
<organism evidence="1 2">
    <name type="scientific">Fibrella aestuarina BUZ 2</name>
    <dbReference type="NCBI Taxonomy" id="1166018"/>
    <lineage>
        <taxon>Bacteria</taxon>
        <taxon>Pseudomonadati</taxon>
        <taxon>Bacteroidota</taxon>
        <taxon>Cytophagia</taxon>
        <taxon>Cytophagales</taxon>
        <taxon>Spirosomataceae</taxon>
        <taxon>Fibrella</taxon>
    </lineage>
</organism>
<accession>I0KAY9</accession>
<dbReference type="Proteomes" id="UP000011058">
    <property type="component" value="Chromosome"/>
</dbReference>
<name>I0KAY9_9BACT</name>
<dbReference type="Pfam" id="PF14460">
    <property type="entry name" value="Prok-E2_D"/>
    <property type="match status" value="1"/>
</dbReference>
<dbReference type="eggNOG" id="ENOG502ZANB">
    <property type="taxonomic scope" value="Bacteria"/>
</dbReference>
<dbReference type="RefSeq" id="WP_015332391.1">
    <property type="nucleotide sequence ID" value="NC_020054.1"/>
</dbReference>
<reference evidence="1 2" key="1">
    <citation type="journal article" date="2012" name="J. Bacteriol.">
        <title>Genome Sequence of Fibrella aestuarina BUZ 2T, a Filamentous Marine Bacterium.</title>
        <authorList>
            <person name="Filippini M."/>
            <person name="Qi W."/>
            <person name="Blom J."/>
            <person name="Goesmann A."/>
            <person name="Smits T.H."/>
            <person name="Bagheri H.C."/>
        </authorList>
    </citation>
    <scope>NUCLEOTIDE SEQUENCE [LARGE SCALE GENOMIC DNA]</scope>
    <source>
        <strain evidence="2">BUZ 2T</strain>
    </source>
</reference>
<dbReference type="EMBL" id="HE796683">
    <property type="protein sequence ID" value="CCH01292.1"/>
    <property type="molecule type" value="Genomic_DNA"/>
</dbReference>
<dbReference type="STRING" id="1166018.FAES_3283"/>
<evidence type="ECO:0000313" key="1">
    <source>
        <dbReference type="EMBL" id="CCH01292.1"/>
    </source>
</evidence>
<gene>
    <name evidence="1" type="ORF">FAES_3283</name>
</gene>
<protein>
    <recommendedName>
        <fullName evidence="3">PRTRC system protein B</fullName>
    </recommendedName>
</protein>
<dbReference type="KEGG" id="fae:FAES_3283"/>